<dbReference type="GO" id="GO:0005829">
    <property type="term" value="C:cytosol"/>
    <property type="evidence" value="ECO:0007669"/>
    <property type="project" value="TreeGrafter"/>
</dbReference>
<reference evidence="2" key="1">
    <citation type="journal article" date="2014" name="Int. J. Syst. Evol. Microbiol.">
        <title>Complete genome sequence of Corynebacterium casei LMG S-19264T (=DSM 44701T), isolated from a smear-ripened cheese.</title>
        <authorList>
            <consortium name="US DOE Joint Genome Institute (JGI-PGF)"/>
            <person name="Walter F."/>
            <person name="Albersmeier A."/>
            <person name="Kalinowski J."/>
            <person name="Ruckert C."/>
        </authorList>
    </citation>
    <scope>NUCLEOTIDE SEQUENCE</scope>
    <source>
        <strain evidence="2">JCM 3090</strain>
    </source>
</reference>
<organism evidence="2 3">
    <name type="scientific">Pilimelia anulata</name>
    <dbReference type="NCBI Taxonomy" id="53371"/>
    <lineage>
        <taxon>Bacteria</taxon>
        <taxon>Bacillati</taxon>
        <taxon>Actinomycetota</taxon>
        <taxon>Actinomycetes</taxon>
        <taxon>Micromonosporales</taxon>
        <taxon>Micromonosporaceae</taxon>
        <taxon>Pilimelia</taxon>
    </lineage>
</organism>
<protein>
    <submittedName>
        <fullName evidence="2">Purine phosphorylase</fullName>
    </submittedName>
</protein>
<reference evidence="2" key="2">
    <citation type="submission" date="2020-09" db="EMBL/GenBank/DDBJ databases">
        <authorList>
            <person name="Sun Q."/>
            <person name="Ohkuma M."/>
        </authorList>
    </citation>
    <scope>NUCLEOTIDE SEQUENCE</scope>
    <source>
        <strain evidence="2">JCM 3090</strain>
    </source>
</reference>
<name>A0A8J3B632_9ACTN</name>
<dbReference type="GO" id="GO:0019284">
    <property type="term" value="P:L-methionine salvage from S-adenosylmethionine"/>
    <property type="evidence" value="ECO:0007669"/>
    <property type="project" value="TreeGrafter"/>
</dbReference>
<evidence type="ECO:0000259" key="1">
    <source>
        <dbReference type="Pfam" id="PF01048"/>
    </source>
</evidence>
<dbReference type="CDD" id="cd09008">
    <property type="entry name" value="MTAN"/>
    <property type="match status" value="1"/>
</dbReference>
<dbReference type="GO" id="GO:0008782">
    <property type="term" value="F:adenosylhomocysteine nucleosidase activity"/>
    <property type="evidence" value="ECO:0007669"/>
    <property type="project" value="TreeGrafter"/>
</dbReference>
<dbReference type="Proteomes" id="UP000649739">
    <property type="component" value="Unassembled WGS sequence"/>
</dbReference>
<feature type="domain" description="Nucleoside phosphorylase" evidence="1">
    <location>
        <begin position="6"/>
        <end position="240"/>
    </location>
</feature>
<accession>A0A8J3B632</accession>
<evidence type="ECO:0000313" key="3">
    <source>
        <dbReference type="Proteomes" id="UP000649739"/>
    </source>
</evidence>
<dbReference type="AlphaFoldDB" id="A0A8J3B632"/>
<dbReference type="SUPFAM" id="SSF53167">
    <property type="entry name" value="Purine and uridine phosphorylases"/>
    <property type="match status" value="1"/>
</dbReference>
<dbReference type="InterPro" id="IPR035994">
    <property type="entry name" value="Nucleoside_phosphorylase_sf"/>
</dbReference>
<dbReference type="PANTHER" id="PTHR46832:SF1">
    <property type="entry name" value="5'-METHYLTHIOADENOSINE_S-ADENOSYLHOMOCYSTEINE NUCLEOSIDASE"/>
    <property type="match status" value="1"/>
</dbReference>
<dbReference type="Gene3D" id="3.40.50.1580">
    <property type="entry name" value="Nucleoside phosphorylase domain"/>
    <property type="match status" value="1"/>
</dbReference>
<dbReference type="GO" id="GO:0009116">
    <property type="term" value="P:nucleoside metabolic process"/>
    <property type="evidence" value="ECO:0007669"/>
    <property type="project" value="InterPro"/>
</dbReference>
<dbReference type="InterPro" id="IPR000845">
    <property type="entry name" value="Nucleoside_phosphorylase_d"/>
</dbReference>
<dbReference type="PANTHER" id="PTHR46832">
    <property type="entry name" value="5'-METHYLTHIOADENOSINE/S-ADENOSYLHOMOCYSTEINE NUCLEOSIDASE"/>
    <property type="match status" value="1"/>
</dbReference>
<dbReference type="EMBL" id="BMQB01000001">
    <property type="protein sequence ID" value="GGJ75059.1"/>
    <property type="molecule type" value="Genomic_DNA"/>
</dbReference>
<gene>
    <name evidence="2" type="ORF">GCM10010123_01320</name>
</gene>
<comment type="caution">
    <text evidence="2">The sequence shown here is derived from an EMBL/GenBank/DDBJ whole genome shotgun (WGS) entry which is preliminary data.</text>
</comment>
<dbReference type="RefSeq" id="WP_189168021.1">
    <property type="nucleotide sequence ID" value="NZ_BMQB01000001.1"/>
</dbReference>
<keyword evidence="3" id="KW-1185">Reference proteome</keyword>
<sequence>MTGEQIVVLTALDVEYLAMRRLLRDVRADWHPAGTRFEVGRTAGGAPIAIGLVGKGNHPAAVLAERAIAHYRPPMIMFVGVAGALWPDIRLGDVIVATHVYAYHGGTSEDDGLKARPRVWQAPHAPEQVARHVARMGRWRPDGTDGHPQVRFGPIAAGEVVQDSAVSAHARWVRQTYHDALAIEMEAAGVAQAAHLNRALSALIIRGVSDRADGSKSTSDTAGWQPRAAANAAEFAVGVIGEYRIDGPARPAINGQGDVMGDVRNIATGGAHVGFQAGHITGPVHVAMAAPVPRHRTGVPQKLDDLDRALKQAHTDGRLDADSFRAARDELQAIRREWREDDPASARRVAVPIKRLRGLTLEVVDLAAKIAAIAAAIQAFS</sequence>
<proteinExistence type="predicted"/>
<dbReference type="Pfam" id="PF01048">
    <property type="entry name" value="PNP_UDP_1"/>
    <property type="match status" value="1"/>
</dbReference>
<evidence type="ECO:0000313" key="2">
    <source>
        <dbReference type="EMBL" id="GGJ75059.1"/>
    </source>
</evidence>
<dbReference type="GO" id="GO:0008930">
    <property type="term" value="F:methylthioadenosine nucleosidase activity"/>
    <property type="evidence" value="ECO:0007669"/>
    <property type="project" value="TreeGrafter"/>
</dbReference>